<dbReference type="Proteomes" id="UP000278440">
    <property type="component" value="Unassembled WGS sequence"/>
</dbReference>
<accession>A0A495XX39</accession>
<keyword evidence="3" id="KW-0720">Serine protease</keyword>
<keyword evidence="2" id="KW-0378">Hydrolase</keyword>
<feature type="domain" description="P/Homo B" evidence="6">
    <location>
        <begin position="803"/>
        <end position="968"/>
    </location>
</feature>
<dbReference type="Gene3D" id="3.40.50.200">
    <property type="entry name" value="Peptidase S8/S53 domain"/>
    <property type="match status" value="2"/>
</dbReference>
<dbReference type="InterPro" id="IPR023828">
    <property type="entry name" value="Peptidase_S8_Ser-AS"/>
</dbReference>
<sequence length="968" mass="98085">MISNWRRPARSGARTIGFSRGVLTGTLVAALSIPLTAAALTPSAAAAATPPGQIGADTAAQIAALQKVKGSLSGAERKLDSALAVSLKARTDASLRTALPRLDTAKGAPASSVTVDIEVTAVTDGLLARLRATGASVAHASKVVRSIRATVPTSALTTVAGFREVTHVRAAGGAMTSRAGAPATTSKNDQAAPGRIVTSPPSKSERTARVETALKKALNTPGRPSVVQQGELTSEGDAAHAADTARARFKVTGTGVKVCALSDGIDSVSASVASGDLPPIDVLPGQEGSGDEGTAMLEIIHDLAPNAELGFATAFTSAASFADNIRALREQGDCDIIVDDVLYFAETPFQDGPIAQAVNDVTADGALYFSSAGNEGNVIDGTSGNYEGDFNGSGQTIGKFAGSAHDFDPGDGVQLYEPLSDESQGVVVPLFWADPLGQAADDYDLYLLDAAGNVTGFSQDVQDGDDDPFEILQTGAGAGQKLAVVKYAGADRYLQLSALRGRYEDANGLTAYVTPGVTRGHSAAVNAVSTAAAPAAGALPFDLEAGDPPNPTGPFPGVFTRDQLPERFTSDGPRRVFFEADGTPYTPGNTTSTGGVVRQKPDVTAADGVRTTAPGFDPFFGTSAAAPHAAALAALALSGNPGVDPDSIRTAMIDTAIDLAPAGVDNRTGHGIVLATRLLQRTGATPQPLVRAGEPRAEETSGDGDGYLEPGETGSLTVPVTNVGDGRATSVSVRLTTSDAGVSLRPAVRRYGSLAAGATAERSFTVSLADDYPLGKPVTVQASVSFVGVLSPTSTTLTVATGQPAETPTEFAYTGPAVPIPDNDAAGASVTIPVTGSEYASKVTFSVDGETCTTDTASTTVGLDHTYVGDLVGTLTSPSGATATLFSRNGGSGNNLCQVVFDDDAAASFSTVTSADAPFTGTWSPISPLSALTASPVVGDWTFSVVDQAGGDSGSIRAVTLSVTGFVE</sequence>
<evidence type="ECO:0000313" key="8">
    <source>
        <dbReference type="Proteomes" id="UP000278440"/>
    </source>
</evidence>
<dbReference type="PRINTS" id="PR00723">
    <property type="entry name" value="SUBTILISIN"/>
</dbReference>
<dbReference type="Gene3D" id="2.60.40.10">
    <property type="entry name" value="Immunoglobulins"/>
    <property type="match status" value="1"/>
</dbReference>
<dbReference type="PANTHER" id="PTHR42884">
    <property type="entry name" value="PROPROTEIN CONVERTASE SUBTILISIN/KEXIN-RELATED"/>
    <property type="match status" value="1"/>
</dbReference>
<dbReference type="EMBL" id="RBXT01000001">
    <property type="protein sequence ID" value="RKT77705.1"/>
    <property type="molecule type" value="Genomic_DNA"/>
</dbReference>
<evidence type="ECO:0000256" key="4">
    <source>
        <dbReference type="PROSITE-ProRule" id="PRU01240"/>
    </source>
</evidence>
<dbReference type="GO" id="GO:0005975">
    <property type="term" value="P:carbohydrate metabolic process"/>
    <property type="evidence" value="ECO:0007669"/>
    <property type="project" value="UniProtKB-ARBA"/>
</dbReference>
<dbReference type="PROSITE" id="PS51892">
    <property type="entry name" value="SUBTILASE"/>
    <property type="match status" value="1"/>
</dbReference>
<dbReference type="InterPro" id="IPR036852">
    <property type="entry name" value="Peptidase_S8/S53_dom_sf"/>
</dbReference>
<evidence type="ECO:0000256" key="2">
    <source>
        <dbReference type="ARBA" id="ARBA00022801"/>
    </source>
</evidence>
<gene>
    <name evidence="7" type="ORF">DFJ68_1130</name>
</gene>
<dbReference type="SUPFAM" id="SSF52743">
    <property type="entry name" value="Subtilisin-like"/>
    <property type="match status" value="1"/>
</dbReference>
<feature type="region of interest" description="Disordered" evidence="5">
    <location>
        <begin position="684"/>
        <end position="705"/>
    </location>
</feature>
<reference evidence="7 8" key="1">
    <citation type="submission" date="2018-10" db="EMBL/GenBank/DDBJ databases">
        <title>Sequencing the genomes of 1000 actinobacteria strains.</title>
        <authorList>
            <person name="Klenk H.-P."/>
        </authorList>
    </citation>
    <scope>NUCLEOTIDE SEQUENCE [LARGE SCALE GENOMIC DNA]</scope>
    <source>
        <strain evidence="7 8">DSM 44267</strain>
    </source>
</reference>
<evidence type="ECO:0000256" key="1">
    <source>
        <dbReference type="ARBA" id="ARBA00022670"/>
    </source>
</evidence>
<dbReference type="GO" id="GO:0012505">
    <property type="term" value="C:endomembrane system"/>
    <property type="evidence" value="ECO:0007669"/>
    <property type="project" value="UniProtKB-ARBA"/>
</dbReference>
<dbReference type="GO" id="GO:0016020">
    <property type="term" value="C:membrane"/>
    <property type="evidence" value="ECO:0007669"/>
    <property type="project" value="TreeGrafter"/>
</dbReference>
<dbReference type="OrthoDB" id="9813435at2"/>
<dbReference type="GO" id="GO:0016485">
    <property type="term" value="P:protein processing"/>
    <property type="evidence" value="ECO:0007669"/>
    <property type="project" value="TreeGrafter"/>
</dbReference>
<dbReference type="Pfam" id="PF00082">
    <property type="entry name" value="Peptidase_S8"/>
    <property type="match status" value="1"/>
</dbReference>
<dbReference type="GO" id="GO:0005737">
    <property type="term" value="C:cytoplasm"/>
    <property type="evidence" value="ECO:0007669"/>
    <property type="project" value="UniProtKB-ARBA"/>
</dbReference>
<dbReference type="CDD" id="cd05562">
    <property type="entry name" value="Peptidases_S53_like"/>
    <property type="match status" value="1"/>
</dbReference>
<keyword evidence="1" id="KW-0645">Protease</keyword>
<dbReference type="AlphaFoldDB" id="A0A495XX39"/>
<dbReference type="InterPro" id="IPR013783">
    <property type="entry name" value="Ig-like_fold"/>
</dbReference>
<dbReference type="GO" id="GO:0004252">
    <property type="term" value="F:serine-type endopeptidase activity"/>
    <property type="evidence" value="ECO:0007669"/>
    <property type="project" value="InterPro"/>
</dbReference>
<evidence type="ECO:0000313" key="7">
    <source>
        <dbReference type="EMBL" id="RKT77705.1"/>
    </source>
</evidence>
<comment type="caution">
    <text evidence="7">The sequence shown here is derived from an EMBL/GenBank/DDBJ whole genome shotgun (WGS) entry which is preliminary data.</text>
</comment>
<proteinExistence type="inferred from homology"/>
<name>A0A495XX39_9MICO</name>
<organism evidence="7 8">
    <name type="scientific">Terracoccus luteus</name>
    <dbReference type="NCBI Taxonomy" id="53356"/>
    <lineage>
        <taxon>Bacteria</taxon>
        <taxon>Bacillati</taxon>
        <taxon>Actinomycetota</taxon>
        <taxon>Actinomycetes</taxon>
        <taxon>Micrococcales</taxon>
        <taxon>Intrasporangiaceae</taxon>
        <taxon>Terracoccus</taxon>
    </lineage>
</organism>
<evidence type="ECO:0000256" key="5">
    <source>
        <dbReference type="SAM" id="MobiDB-lite"/>
    </source>
</evidence>
<feature type="region of interest" description="Disordered" evidence="5">
    <location>
        <begin position="173"/>
        <end position="207"/>
    </location>
</feature>
<dbReference type="InterPro" id="IPR002884">
    <property type="entry name" value="P_dom"/>
</dbReference>
<comment type="caution">
    <text evidence="4">Lacks conserved residue(s) required for the propagation of feature annotation.</text>
</comment>
<dbReference type="RefSeq" id="WP_121031739.1">
    <property type="nucleotide sequence ID" value="NZ_RBXT01000001.1"/>
</dbReference>
<evidence type="ECO:0000256" key="3">
    <source>
        <dbReference type="ARBA" id="ARBA00022825"/>
    </source>
</evidence>
<keyword evidence="8" id="KW-1185">Reference proteome</keyword>
<dbReference type="InterPro" id="IPR034075">
    <property type="entry name" value="Glr3161-like_dom"/>
</dbReference>
<dbReference type="Gene3D" id="2.60.120.260">
    <property type="entry name" value="Galactose-binding domain-like"/>
    <property type="match status" value="1"/>
</dbReference>
<dbReference type="SUPFAM" id="SSF49785">
    <property type="entry name" value="Galactose-binding domain-like"/>
    <property type="match status" value="1"/>
</dbReference>
<protein>
    <submittedName>
        <fullName evidence="7">Proprotein convertase P-domain-containing protein</fullName>
    </submittedName>
</protein>
<dbReference type="PROSITE" id="PS51829">
    <property type="entry name" value="P_HOMO_B"/>
    <property type="match status" value="1"/>
</dbReference>
<dbReference type="PROSITE" id="PS00138">
    <property type="entry name" value="SUBTILASE_SER"/>
    <property type="match status" value="1"/>
</dbReference>
<dbReference type="PANTHER" id="PTHR42884:SF14">
    <property type="entry name" value="NEUROENDOCRINE CONVERTASE 1"/>
    <property type="match status" value="1"/>
</dbReference>
<dbReference type="InterPro" id="IPR008979">
    <property type="entry name" value="Galactose-bd-like_sf"/>
</dbReference>
<dbReference type="Pfam" id="PF01483">
    <property type="entry name" value="P_proprotein"/>
    <property type="match status" value="1"/>
</dbReference>
<comment type="similarity">
    <text evidence="4">Belongs to the peptidase S8 family.</text>
</comment>
<dbReference type="InterPro" id="IPR015500">
    <property type="entry name" value="Peptidase_S8_subtilisin-rel"/>
</dbReference>
<evidence type="ECO:0000259" key="6">
    <source>
        <dbReference type="PROSITE" id="PS51829"/>
    </source>
</evidence>
<dbReference type="InterPro" id="IPR000209">
    <property type="entry name" value="Peptidase_S8/S53_dom"/>
</dbReference>